<evidence type="ECO:0000259" key="1">
    <source>
        <dbReference type="Pfam" id="PF12870"/>
    </source>
</evidence>
<evidence type="ECO:0000313" key="2">
    <source>
        <dbReference type="EMBL" id="OCA92584.1"/>
    </source>
</evidence>
<organism evidence="2 3">
    <name type="scientific">Pseudobacillus wudalianchiensis</name>
    <dbReference type="NCBI Taxonomy" id="1743143"/>
    <lineage>
        <taxon>Bacteria</taxon>
        <taxon>Bacillati</taxon>
        <taxon>Bacillota</taxon>
        <taxon>Bacilli</taxon>
        <taxon>Bacillales</taxon>
        <taxon>Bacillaceae</taxon>
        <taxon>Pseudobacillus</taxon>
    </lineage>
</organism>
<dbReference type="EMBL" id="MAYT01000001">
    <property type="protein sequence ID" value="OCA92584.1"/>
    <property type="molecule type" value="Genomic_DNA"/>
</dbReference>
<feature type="domain" description="DUF4878" evidence="1">
    <location>
        <begin position="65"/>
        <end position="126"/>
    </location>
</feature>
<dbReference type="AlphaFoldDB" id="A0A1B9B900"/>
<dbReference type="Gene3D" id="3.10.450.50">
    <property type="match status" value="1"/>
</dbReference>
<proteinExistence type="predicted"/>
<dbReference type="Proteomes" id="UP000092578">
    <property type="component" value="Unassembled WGS sequence"/>
</dbReference>
<dbReference type="InterPro" id="IPR024267">
    <property type="entry name" value="DUF4878"/>
</dbReference>
<protein>
    <recommendedName>
        <fullName evidence="1">DUF4878 domain-containing protein</fullName>
    </recommendedName>
</protein>
<evidence type="ECO:0000313" key="3">
    <source>
        <dbReference type="Proteomes" id="UP000092578"/>
    </source>
</evidence>
<accession>A0A1B9B900</accession>
<dbReference type="RefSeq" id="WP_065409073.1">
    <property type="nucleotide sequence ID" value="NZ_MAYT01000001.1"/>
</dbReference>
<gene>
    <name evidence="2" type="ORF">A8F95_02490</name>
</gene>
<sequence length="148" mass="16812">MKRFWLVPILAIATIAFVVIPFLANSKEQESSSPEEFVKEYLNLSKAKDYESMANLAIDERSPDLQTKIERYKAAGERAALEKYKIKEVKDVTEETATVVTVLTFKNGMINQTPIHLVKEDGDWKVLFTGKDANSDEDFKLLKRPDGI</sequence>
<name>A0A1B9B900_9BACI</name>
<keyword evidence="3" id="KW-1185">Reference proteome</keyword>
<dbReference type="Pfam" id="PF12870">
    <property type="entry name" value="DUF4878"/>
    <property type="match status" value="1"/>
</dbReference>
<comment type="caution">
    <text evidence="2">The sequence shown here is derived from an EMBL/GenBank/DDBJ whole genome shotgun (WGS) entry which is preliminary data.</text>
</comment>
<reference evidence="3" key="1">
    <citation type="submission" date="2016-05" db="EMBL/GenBank/DDBJ databases">
        <authorList>
            <person name="Liu B."/>
            <person name="Wang J."/>
            <person name="Zhu Y."/>
            <person name="Liu G."/>
            <person name="Chen Q."/>
            <person name="Chen Z."/>
            <person name="Lan J."/>
            <person name="Che J."/>
            <person name="Ge C."/>
            <person name="Shi H."/>
            <person name="Pan Z."/>
            <person name="Liu X."/>
        </authorList>
    </citation>
    <scope>NUCLEOTIDE SEQUENCE [LARGE SCALE GENOMIC DNA]</scope>
    <source>
        <strain evidence="3">FJAT-27215</strain>
    </source>
</reference>